<proteinExistence type="predicted"/>
<keyword evidence="1" id="KW-1133">Transmembrane helix</keyword>
<dbReference type="InterPro" id="IPR012347">
    <property type="entry name" value="Ferritin-like"/>
</dbReference>
<dbReference type="AlphaFoldDB" id="A0AB39BPI9"/>
<dbReference type="EMBL" id="CP162551">
    <property type="protein sequence ID" value="XDI35378.1"/>
    <property type="molecule type" value="Genomic_DNA"/>
</dbReference>
<name>A0AB39BPI9_9BACI</name>
<gene>
    <name evidence="2" type="ORF">AB3N04_11660</name>
</gene>
<dbReference type="Gene3D" id="1.20.1260.10">
    <property type="match status" value="2"/>
</dbReference>
<keyword evidence="1" id="KW-0472">Membrane</keyword>
<sequence length="338" mass="39119">MSVFQSKKLPKDLSPIEVSNIWSSYLKNSMELRLFEYFYVTVEDKEIKHIINKMLLHSKKNLKELKKIFKQKKLTVPIGFTEKDVKPGAGKLFGDTFMLYFCQDITLLSMTTYSSALSDCTNQAVRSYFQMSLEFTTHIQNEVMNLLISKGVYIEPPQVSLDPKIEVVESKKYLSELLSEHRPLNVAEIANLTRITHRAQFSKMIFVAFSKIVTSKEMKKHFNKGRNELQDVLDSLQEVLEKENIPVSASGYYKIYDIESSPFSEKLMLFFVNTCLGMFCFIMIGQAMNSSLRTDILAKLTKVSLKFRKYYAEGLFLTIENHWLEEPPQAVDRKITPK</sequence>
<reference evidence="2" key="1">
    <citation type="submission" date="2024-07" db="EMBL/GenBank/DDBJ databases">
        <title>Identification and characteristics of an arsenic-resistant bacterial isolate, which belongs to a novel species.</title>
        <authorList>
            <person name="Juszczyk A."/>
            <person name="Kowalczyk A."/>
            <person name="Was K."/>
            <person name="Kosowicz W."/>
            <person name="Budzyn A."/>
            <person name="Latowski D."/>
        </authorList>
    </citation>
    <scope>NUCLEOTIDE SEQUENCE</scope>
    <source>
        <strain evidence="2">As8PL</strain>
    </source>
</reference>
<evidence type="ECO:0000313" key="2">
    <source>
        <dbReference type="EMBL" id="XDI35378.1"/>
    </source>
</evidence>
<organism evidence="2">
    <name type="scientific">Alkalihalophilus sp. As8PL</name>
    <dbReference type="NCBI Taxonomy" id="3237103"/>
    <lineage>
        <taxon>Bacteria</taxon>
        <taxon>Bacillati</taxon>
        <taxon>Bacillota</taxon>
        <taxon>Bacilli</taxon>
        <taxon>Bacillales</taxon>
        <taxon>Bacillaceae</taxon>
        <taxon>Alkalihalophilus</taxon>
    </lineage>
</organism>
<keyword evidence="1" id="KW-0812">Transmembrane</keyword>
<feature type="transmembrane region" description="Helical" evidence="1">
    <location>
        <begin position="267"/>
        <end position="284"/>
    </location>
</feature>
<evidence type="ECO:0000256" key="1">
    <source>
        <dbReference type="SAM" id="Phobius"/>
    </source>
</evidence>
<protein>
    <submittedName>
        <fullName evidence="2">DUF3231 family protein</fullName>
    </submittedName>
</protein>
<dbReference type="RefSeq" id="WP_368502953.1">
    <property type="nucleotide sequence ID" value="NZ_CP162551.1"/>
</dbReference>
<accession>A0AB39BPI9</accession>
<dbReference type="InterPro" id="IPR021617">
    <property type="entry name" value="DUF3231"/>
</dbReference>
<dbReference type="Pfam" id="PF11553">
    <property type="entry name" value="DUF3231"/>
    <property type="match status" value="2"/>
</dbReference>